<evidence type="ECO:0000259" key="4">
    <source>
        <dbReference type="PROSITE" id="PS51186"/>
    </source>
</evidence>
<feature type="domain" description="N-acetyltransferase" evidence="4">
    <location>
        <begin position="8"/>
        <end position="178"/>
    </location>
</feature>
<dbReference type="OrthoDB" id="9795206at2"/>
<reference evidence="5 6" key="1">
    <citation type="journal article" date="2014" name="Genome Announc.">
        <title>Draft Genome Sequence of Paenibacillus pini JCM 16418T, Isolated from the Rhizosphere of Pine Tree.</title>
        <authorList>
            <person name="Yuki M."/>
            <person name="Oshima K."/>
            <person name="Suda W."/>
            <person name="Oshida Y."/>
            <person name="Kitamura K."/>
            <person name="Iida Y."/>
            <person name="Hattori M."/>
            <person name="Ohkuma M."/>
        </authorList>
    </citation>
    <scope>NUCLEOTIDE SEQUENCE [LARGE SCALE GENOMIC DNA]</scope>
    <source>
        <strain evidence="5 6">JCM 16418</strain>
    </source>
</reference>
<accession>W7YH52</accession>
<dbReference type="InterPro" id="IPR000182">
    <property type="entry name" value="GNAT_dom"/>
</dbReference>
<dbReference type="GO" id="GO:0005737">
    <property type="term" value="C:cytoplasm"/>
    <property type="evidence" value="ECO:0007669"/>
    <property type="project" value="TreeGrafter"/>
</dbReference>
<dbReference type="PROSITE" id="PS51186">
    <property type="entry name" value="GNAT"/>
    <property type="match status" value="1"/>
</dbReference>
<dbReference type="EMBL" id="BAVZ01000004">
    <property type="protein sequence ID" value="GAF07782.1"/>
    <property type="molecule type" value="Genomic_DNA"/>
</dbReference>
<dbReference type="InterPro" id="IPR016181">
    <property type="entry name" value="Acyl_CoA_acyltransferase"/>
</dbReference>
<organism evidence="5 6">
    <name type="scientific">Paenibacillus pini JCM 16418</name>
    <dbReference type="NCBI Taxonomy" id="1236976"/>
    <lineage>
        <taxon>Bacteria</taxon>
        <taxon>Bacillati</taxon>
        <taxon>Bacillota</taxon>
        <taxon>Bacilli</taxon>
        <taxon>Bacillales</taxon>
        <taxon>Paenibacillaceae</taxon>
        <taxon>Paenibacillus</taxon>
    </lineage>
</organism>
<dbReference type="Proteomes" id="UP000019364">
    <property type="component" value="Unassembled WGS sequence"/>
</dbReference>
<dbReference type="PANTHER" id="PTHR43792">
    <property type="entry name" value="GNAT FAMILY, PUTATIVE (AFU_ORTHOLOGUE AFUA_3G00765)-RELATED-RELATED"/>
    <property type="match status" value="1"/>
</dbReference>
<comment type="similarity">
    <text evidence="3">Belongs to the acetyltransferase family. RimJ subfamily.</text>
</comment>
<dbReference type="Pfam" id="PF13302">
    <property type="entry name" value="Acetyltransf_3"/>
    <property type="match status" value="1"/>
</dbReference>
<dbReference type="AlphaFoldDB" id="W7YH52"/>
<protein>
    <submittedName>
        <fullName evidence="5">Ribosomal-protein-S5p-alanine acetyltransferase</fullName>
    </submittedName>
</protein>
<evidence type="ECO:0000256" key="1">
    <source>
        <dbReference type="ARBA" id="ARBA00022679"/>
    </source>
</evidence>
<name>W7YH52_9BACL</name>
<sequence>MRYENEAIYVRLLELGDAESLLSLRLRNHEFLKPFEPTRPSEYFTLEGQQLDIEQGVRGAEADQSYIFGVFLSEPNELIGRVALTGIARGPFQNVNLGYLMGQAHNGKGYTTAAVRMVVTFAFTELNLHRIQAGVMPRNTASKRVLEKVGFRNEGLAIKYLRINSQWEDHILYALTQED</sequence>
<evidence type="ECO:0000313" key="5">
    <source>
        <dbReference type="EMBL" id="GAF07782.1"/>
    </source>
</evidence>
<keyword evidence="6" id="KW-1185">Reference proteome</keyword>
<dbReference type="GO" id="GO:0008999">
    <property type="term" value="F:protein-N-terminal-alanine acetyltransferase activity"/>
    <property type="evidence" value="ECO:0007669"/>
    <property type="project" value="TreeGrafter"/>
</dbReference>
<comment type="caution">
    <text evidence="5">The sequence shown here is derived from an EMBL/GenBank/DDBJ whole genome shotgun (WGS) entry which is preliminary data.</text>
</comment>
<evidence type="ECO:0000256" key="3">
    <source>
        <dbReference type="ARBA" id="ARBA00038502"/>
    </source>
</evidence>
<proteinExistence type="inferred from homology"/>
<dbReference type="PANTHER" id="PTHR43792:SF8">
    <property type="entry name" value="[RIBOSOMAL PROTEIN US5]-ALANINE N-ACETYLTRANSFERASE"/>
    <property type="match status" value="1"/>
</dbReference>
<dbReference type="SUPFAM" id="SSF55729">
    <property type="entry name" value="Acyl-CoA N-acyltransferases (Nat)"/>
    <property type="match status" value="1"/>
</dbReference>
<evidence type="ECO:0000256" key="2">
    <source>
        <dbReference type="ARBA" id="ARBA00023315"/>
    </source>
</evidence>
<evidence type="ECO:0000313" key="6">
    <source>
        <dbReference type="Proteomes" id="UP000019364"/>
    </source>
</evidence>
<dbReference type="RefSeq" id="WP_036647521.1">
    <property type="nucleotide sequence ID" value="NZ_BAVZ01000004.1"/>
</dbReference>
<keyword evidence="1 5" id="KW-0808">Transferase</keyword>
<gene>
    <name evidence="5" type="ORF">JCM16418_1810</name>
</gene>
<dbReference type="Gene3D" id="3.40.630.30">
    <property type="match status" value="1"/>
</dbReference>
<dbReference type="eggNOG" id="COG1670">
    <property type="taxonomic scope" value="Bacteria"/>
</dbReference>
<dbReference type="InterPro" id="IPR051531">
    <property type="entry name" value="N-acetyltransferase"/>
</dbReference>
<dbReference type="STRING" id="1236976.JCM16418_1810"/>
<keyword evidence="2" id="KW-0012">Acyltransferase</keyword>